<evidence type="ECO:0000259" key="2">
    <source>
        <dbReference type="Pfam" id="PF08241"/>
    </source>
</evidence>
<dbReference type="InterPro" id="IPR050447">
    <property type="entry name" value="Erg6_SMT_methyltransf"/>
</dbReference>
<dbReference type="Pfam" id="PF08241">
    <property type="entry name" value="Methyltransf_11"/>
    <property type="match status" value="1"/>
</dbReference>
<dbReference type="CDD" id="cd02440">
    <property type="entry name" value="AdoMet_MTases"/>
    <property type="match status" value="1"/>
</dbReference>
<keyword evidence="3" id="KW-0489">Methyltransferase</keyword>
<dbReference type="STRING" id="43775.SAMN04489760_10931"/>
<keyword evidence="4" id="KW-1185">Reference proteome</keyword>
<dbReference type="SUPFAM" id="SSF53335">
    <property type="entry name" value="S-adenosyl-L-methionine-dependent methyltransferases"/>
    <property type="match status" value="1"/>
</dbReference>
<dbReference type="AlphaFoldDB" id="A0A1H7X2X5"/>
<organism evidence="3 4">
    <name type="scientific">Syntrophus gentianae</name>
    <dbReference type="NCBI Taxonomy" id="43775"/>
    <lineage>
        <taxon>Bacteria</taxon>
        <taxon>Pseudomonadati</taxon>
        <taxon>Thermodesulfobacteriota</taxon>
        <taxon>Syntrophia</taxon>
        <taxon>Syntrophales</taxon>
        <taxon>Syntrophaceae</taxon>
        <taxon>Syntrophus</taxon>
    </lineage>
</organism>
<accession>A0A1H7X2X5</accession>
<proteinExistence type="predicted"/>
<dbReference type="RefSeq" id="WP_093883153.1">
    <property type="nucleotide sequence ID" value="NZ_FOBS01000009.1"/>
</dbReference>
<feature type="domain" description="Methyltransferase type 11" evidence="2">
    <location>
        <begin position="44"/>
        <end position="129"/>
    </location>
</feature>
<dbReference type="OrthoDB" id="9782767at2"/>
<sequence>MLYHEDINPSWDDGRKSSAKRFIQSREEKLILDLAFPRAGERLLDVGCGTGEHLLFFRNQGCSVTGVEASFARIEAAKQRLGHRADIHAGRAEELPFSDNEFDIVTLIASLEFAEDPKKAISEAIRVSRNRVFMGTWNKYAIMNPRGAVKDISNSQSGESPVNLLGGLQLVHWIRNMLPSIPIEWGSVIFFPFDWYTYLAGIEQRMPIRKNPFGAFLGFSFPVRTSYRTIQDVIAVPRGVHSKTRQPLQGVAIGMKGEENHCRSSSS</sequence>
<evidence type="ECO:0000313" key="3">
    <source>
        <dbReference type="EMBL" id="SEM28210.1"/>
    </source>
</evidence>
<gene>
    <name evidence="3" type="ORF">SAMN04489760_10931</name>
</gene>
<dbReference type="Proteomes" id="UP000198744">
    <property type="component" value="Unassembled WGS sequence"/>
</dbReference>
<dbReference type="EMBL" id="FOBS01000009">
    <property type="protein sequence ID" value="SEM28210.1"/>
    <property type="molecule type" value="Genomic_DNA"/>
</dbReference>
<dbReference type="GO" id="GO:0032259">
    <property type="term" value="P:methylation"/>
    <property type="evidence" value="ECO:0007669"/>
    <property type="project" value="UniProtKB-KW"/>
</dbReference>
<protein>
    <submittedName>
        <fullName evidence="3">Methyltransferase domain-containing protein</fullName>
    </submittedName>
</protein>
<evidence type="ECO:0000313" key="4">
    <source>
        <dbReference type="Proteomes" id="UP000198744"/>
    </source>
</evidence>
<reference evidence="3 4" key="1">
    <citation type="submission" date="2016-10" db="EMBL/GenBank/DDBJ databases">
        <authorList>
            <person name="de Groot N.N."/>
        </authorList>
    </citation>
    <scope>NUCLEOTIDE SEQUENCE [LARGE SCALE GENOMIC DNA]</scope>
    <source>
        <strain evidence="3 4">DSM 8423</strain>
    </source>
</reference>
<dbReference type="InterPro" id="IPR013216">
    <property type="entry name" value="Methyltransf_11"/>
</dbReference>
<dbReference type="InterPro" id="IPR029063">
    <property type="entry name" value="SAM-dependent_MTases_sf"/>
</dbReference>
<dbReference type="PANTHER" id="PTHR44068:SF11">
    <property type="entry name" value="GERANYL DIPHOSPHATE 2-C-METHYLTRANSFERASE"/>
    <property type="match status" value="1"/>
</dbReference>
<evidence type="ECO:0000256" key="1">
    <source>
        <dbReference type="ARBA" id="ARBA00022679"/>
    </source>
</evidence>
<dbReference type="PANTHER" id="PTHR44068">
    <property type="entry name" value="ZGC:194242"/>
    <property type="match status" value="1"/>
</dbReference>
<keyword evidence="1 3" id="KW-0808">Transferase</keyword>
<dbReference type="Gene3D" id="3.40.50.150">
    <property type="entry name" value="Vaccinia Virus protein VP39"/>
    <property type="match status" value="1"/>
</dbReference>
<dbReference type="GO" id="GO:0008757">
    <property type="term" value="F:S-adenosylmethionine-dependent methyltransferase activity"/>
    <property type="evidence" value="ECO:0007669"/>
    <property type="project" value="InterPro"/>
</dbReference>
<name>A0A1H7X2X5_9BACT</name>